<dbReference type="STRING" id="1664694.A0A0N1HC15"/>
<gene>
    <name evidence="3" type="ORF">AB675_407</name>
</gene>
<feature type="region of interest" description="Disordered" evidence="1">
    <location>
        <begin position="83"/>
        <end position="151"/>
    </location>
</feature>
<dbReference type="GeneID" id="28736061"/>
<accession>A0A0N1HC15</accession>
<reference evidence="3 4" key="1">
    <citation type="submission" date="2015-06" db="EMBL/GenBank/DDBJ databases">
        <title>Draft genome of the ant-associated black yeast Phialophora attae CBS 131958.</title>
        <authorList>
            <person name="Moreno L.F."/>
            <person name="Stielow B.J."/>
            <person name="de Hoog S."/>
            <person name="Vicente V.A."/>
            <person name="Weiss V.A."/>
            <person name="de Vries M."/>
            <person name="Cruz L.M."/>
            <person name="Souza E.M."/>
        </authorList>
    </citation>
    <scope>NUCLEOTIDE SEQUENCE [LARGE SCALE GENOMIC DNA]</scope>
    <source>
        <strain evidence="3 4">CBS 131958</strain>
    </source>
</reference>
<sequence length="525" mass="57628">MSATHSLEDIDIPSSPPLPRGESSQARFRPRSQDTYATRVNRYHGPASTWLTYTKEERAIVESLDDEHAQDLSLHLLNAHGLQQRASDPDGAQQTTRKGMQPGQVGADPEDDHSVWRPHRRWTAWPLPPEQVPRDTEISQSGYGSVSAPDHRPSAWLEEQLFAHVTKVARRRWEARTWAVTAEAAGKGANSGKKRVSPPRSTSRSNTNAASDHKSTSKATTPAAATDVTETWSSDSELGEGMITSQVYLADSDEEAPNTSKAGGHHSDDSEDEDMTPVPIADDEVAKKLLLPSIRHTMSRFDDLLLALHKARKSYSTGLPRHNGDYDTEDAETTATDTSRPRKRRRTRSRSRSRFRDSAPPANQANPAEPPKRALGLRDWSDIVGMAAIIGWDTDVVGRVSEKCANLFNENMTFRTFHEPNETSKGPTWEETFASTTLAGTDPAQEDEGRSPYQLPSNASGTAHLANSATETRRNVNPTPIPTRTQPPAFAANLNMQPARASTSRSSALSVLTHTASAIESPSRN</sequence>
<evidence type="ECO:0000256" key="1">
    <source>
        <dbReference type="SAM" id="MobiDB-lite"/>
    </source>
</evidence>
<feature type="region of interest" description="Disordered" evidence="1">
    <location>
        <begin position="183"/>
        <end position="240"/>
    </location>
</feature>
<dbReference type="Proteomes" id="UP000038010">
    <property type="component" value="Unassembled WGS sequence"/>
</dbReference>
<feature type="compositionally biased region" description="Polar residues" evidence="1">
    <location>
        <begin position="514"/>
        <end position="525"/>
    </location>
</feature>
<dbReference type="VEuPathDB" id="FungiDB:AB675_407"/>
<feature type="compositionally biased region" description="Polar residues" evidence="1">
    <location>
        <begin position="199"/>
        <end position="210"/>
    </location>
</feature>
<organism evidence="3 4">
    <name type="scientific">Cyphellophora attinorum</name>
    <dbReference type="NCBI Taxonomy" id="1664694"/>
    <lineage>
        <taxon>Eukaryota</taxon>
        <taxon>Fungi</taxon>
        <taxon>Dikarya</taxon>
        <taxon>Ascomycota</taxon>
        <taxon>Pezizomycotina</taxon>
        <taxon>Eurotiomycetes</taxon>
        <taxon>Chaetothyriomycetidae</taxon>
        <taxon>Chaetothyriales</taxon>
        <taxon>Cyphellophoraceae</taxon>
        <taxon>Cyphellophora</taxon>
    </lineage>
</organism>
<feature type="region of interest" description="Disordered" evidence="1">
    <location>
        <begin position="440"/>
        <end position="525"/>
    </location>
</feature>
<feature type="domain" description="Rrn9" evidence="2">
    <location>
        <begin position="64"/>
        <end position="137"/>
    </location>
</feature>
<evidence type="ECO:0000313" key="4">
    <source>
        <dbReference type="Proteomes" id="UP000038010"/>
    </source>
</evidence>
<dbReference type="EMBL" id="LFJN01000001">
    <property type="protein sequence ID" value="KPI45877.1"/>
    <property type="molecule type" value="Genomic_DNA"/>
</dbReference>
<evidence type="ECO:0000259" key="2">
    <source>
        <dbReference type="Pfam" id="PF10680"/>
    </source>
</evidence>
<proteinExistence type="predicted"/>
<comment type="caution">
    <text evidence="3">The sequence shown here is derived from an EMBL/GenBank/DDBJ whole genome shotgun (WGS) entry which is preliminary data.</text>
</comment>
<dbReference type="RefSeq" id="XP_018005840.1">
    <property type="nucleotide sequence ID" value="XM_018144192.1"/>
</dbReference>
<dbReference type="AlphaFoldDB" id="A0A0N1HC15"/>
<keyword evidence="4" id="KW-1185">Reference proteome</keyword>
<feature type="compositionally biased region" description="Low complexity" evidence="1">
    <location>
        <begin position="217"/>
        <end position="226"/>
    </location>
</feature>
<dbReference type="Pfam" id="PF10680">
    <property type="entry name" value="RRN9"/>
    <property type="match status" value="1"/>
</dbReference>
<feature type="region of interest" description="Disordered" evidence="1">
    <location>
        <begin position="1"/>
        <end position="40"/>
    </location>
</feature>
<feature type="compositionally biased region" description="Low complexity" evidence="1">
    <location>
        <begin position="500"/>
        <end position="513"/>
    </location>
</feature>
<evidence type="ECO:0000313" key="3">
    <source>
        <dbReference type="EMBL" id="KPI45877.1"/>
    </source>
</evidence>
<dbReference type="OrthoDB" id="5412288at2759"/>
<dbReference type="InterPro" id="IPR019622">
    <property type="entry name" value="Rrn9_dom"/>
</dbReference>
<feature type="compositionally biased region" description="Low complexity" evidence="1">
    <location>
        <begin position="358"/>
        <end position="367"/>
    </location>
</feature>
<protein>
    <recommendedName>
        <fullName evidence="2">Rrn9 domain-containing protein</fullName>
    </recommendedName>
</protein>
<feature type="region of interest" description="Disordered" evidence="1">
    <location>
        <begin position="252"/>
        <end position="277"/>
    </location>
</feature>
<name>A0A0N1HC15_9EURO</name>
<feature type="region of interest" description="Disordered" evidence="1">
    <location>
        <begin position="316"/>
        <end position="374"/>
    </location>
</feature>
<feature type="compositionally biased region" description="Basic residues" evidence="1">
    <location>
        <begin position="341"/>
        <end position="353"/>
    </location>
</feature>
<feature type="compositionally biased region" description="Polar residues" evidence="1">
    <location>
        <begin position="454"/>
        <end position="486"/>
    </location>
</feature>